<evidence type="ECO:0000313" key="1">
    <source>
        <dbReference type="EMBL" id="KAF6405004.1"/>
    </source>
</evidence>
<name>A0A7J8C2C4_ROUAE</name>
<dbReference type="AlphaFoldDB" id="A0A7J8C2C4"/>
<dbReference type="Proteomes" id="UP000593571">
    <property type="component" value="Unassembled WGS sequence"/>
</dbReference>
<proteinExistence type="predicted"/>
<evidence type="ECO:0000313" key="2">
    <source>
        <dbReference type="Proteomes" id="UP000593571"/>
    </source>
</evidence>
<comment type="caution">
    <text evidence="1">The sequence shown here is derived from an EMBL/GenBank/DDBJ whole genome shotgun (WGS) entry which is preliminary data.</text>
</comment>
<reference evidence="1 2" key="1">
    <citation type="journal article" date="2020" name="Nature">
        <title>Six reference-quality genomes reveal evolution of bat adaptations.</title>
        <authorList>
            <person name="Jebb D."/>
            <person name="Huang Z."/>
            <person name="Pippel M."/>
            <person name="Hughes G.M."/>
            <person name="Lavrichenko K."/>
            <person name="Devanna P."/>
            <person name="Winkler S."/>
            <person name="Jermiin L.S."/>
            <person name="Skirmuntt E.C."/>
            <person name="Katzourakis A."/>
            <person name="Burkitt-Gray L."/>
            <person name="Ray D.A."/>
            <person name="Sullivan K.A.M."/>
            <person name="Roscito J.G."/>
            <person name="Kirilenko B.M."/>
            <person name="Davalos L.M."/>
            <person name="Corthals A.P."/>
            <person name="Power M.L."/>
            <person name="Jones G."/>
            <person name="Ransome R.D."/>
            <person name="Dechmann D.K.N."/>
            <person name="Locatelli A.G."/>
            <person name="Puechmaille S.J."/>
            <person name="Fedrigo O."/>
            <person name="Jarvis E.D."/>
            <person name="Hiller M."/>
            <person name="Vernes S.C."/>
            <person name="Myers E.W."/>
            <person name="Teeling E.C."/>
        </authorList>
    </citation>
    <scope>NUCLEOTIDE SEQUENCE [LARGE SCALE GENOMIC DNA]</scope>
    <source>
        <strain evidence="1">MRouAeg1</strain>
        <tissue evidence="1">Muscle</tissue>
    </source>
</reference>
<gene>
    <name evidence="1" type="ORF">HJG63_009328</name>
</gene>
<keyword evidence="2" id="KW-1185">Reference proteome</keyword>
<dbReference type="EMBL" id="JACASE010000015">
    <property type="protein sequence ID" value="KAF6405004.1"/>
    <property type="molecule type" value="Genomic_DNA"/>
</dbReference>
<sequence length="158" mass="17998">MTEEDKGATRPEQGQLLSIVVFWNVSEVKRTNKSCSEERGERKCSKALRLFLLFNFIIYKLENIHLMIYKIFSRYKTQGPVSISFHLCPNALSSPNPSLLDCLVNFWMSLKTQLKASLSSFVKLFLNSFIMTSRPGLSSLGVASVTLQFFCPSSLSRW</sequence>
<accession>A0A7J8C2C4</accession>
<protein>
    <submittedName>
        <fullName evidence="1">Uncharacterized protein</fullName>
    </submittedName>
</protein>
<organism evidence="1 2">
    <name type="scientific">Rousettus aegyptiacus</name>
    <name type="common">Egyptian fruit bat</name>
    <name type="synonym">Pteropus aegyptiacus</name>
    <dbReference type="NCBI Taxonomy" id="9407"/>
    <lineage>
        <taxon>Eukaryota</taxon>
        <taxon>Metazoa</taxon>
        <taxon>Chordata</taxon>
        <taxon>Craniata</taxon>
        <taxon>Vertebrata</taxon>
        <taxon>Euteleostomi</taxon>
        <taxon>Mammalia</taxon>
        <taxon>Eutheria</taxon>
        <taxon>Laurasiatheria</taxon>
        <taxon>Chiroptera</taxon>
        <taxon>Yinpterochiroptera</taxon>
        <taxon>Pteropodoidea</taxon>
        <taxon>Pteropodidae</taxon>
        <taxon>Rousettinae</taxon>
        <taxon>Rousettus</taxon>
    </lineage>
</organism>